<reference evidence="2" key="2">
    <citation type="submission" date="2015-08" db="UniProtKB">
        <authorList>
            <consortium name="WormBaseParasite"/>
        </authorList>
    </citation>
    <scope>IDENTIFICATION</scope>
</reference>
<keyword evidence="1" id="KW-1185">Reference proteome</keyword>
<accession>A0A0K0F0A7</accession>
<sequence>MSLYLSKQRKIKNDLQSDVQNYLHTFTGKVMESNQKLFEEHLNENHPLEEDIEPYPCTSENNQAQFFSLPELSMLERIIEGDVFTLSENRQRRFSDTDYLLYNQVYSDEDTFVDVYEDRFEESYIPYVDVLSFPERKVECDGCIIIAATTITTTTITNDDIVSNGDIVEKLFWWP</sequence>
<organism evidence="1 2">
    <name type="scientific">Strongyloides venezuelensis</name>
    <name type="common">Threadworm</name>
    <dbReference type="NCBI Taxonomy" id="75913"/>
    <lineage>
        <taxon>Eukaryota</taxon>
        <taxon>Metazoa</taxon>
        <taxon>Ecdysozoa</taxon>
        <taxon>Nematoda</taxon>
        <taxon>Chromadorea</taxon>
        <taxon>Rhabditida</taxon>
        <taxon>Tylenchina</taxon>
        <taxon>Panagrolaimomorpha</taxon>
        <taxon>Strongyloidoidea</taxon>
        <taxon>Strongyloididae</taxon>
        <taxon>Strongyloides</taxon>
    </lineage>
</organism>
<dbReference type="Proteomes" id="UP000035680">
    <property type="component" value="Unassembled WGS sequence"/>
</dbReference>
<evidence type="ECO:0000313" key="1">
    <source>
        <dbReference type="Proteomes" id="UP000035680"/>
    </source>
</evidence>
<evidence type="ECO:0000313" key="2">
    <source>
        <dbReference type="WBParaSite" id="SVE_0222000.1"/>
    </source>
</evidence>
<reference evidence="1" key="1">
    <citation type="submission" date="2014-07" db="EMBL/GenBank/DDBJ databases">
        <authorList>
            <person name="Martin A.A"/>
            <person name="De Silva N."/>
        </authorList>
    </citation>
    <scope>NUCLEOTIDE SEQUENCE</scope>
</reference>
<proteinExistence type="predicted"/>
<name>A0A0K0F0A7_STRVS</name>
<protein>
    <submittedName>
        <fullName evidence="2">Uncharacterized protein</fullName>
    </submittedName>
</protein>
<dbReference type="AlphaFoldDB" id="A0A0K0F0A7"/>
<dbReference type="WBParaSite" id="SVE_0222000.1">
    <property type="protein sequence ID" value="SVE_0222000.1"/>
    <property type="gene ID" value="SVE_0222000"/>
</dbReference>